<dbReference type="EC" id="1.6.5.2" evidence="4"/>
<organism evidence="4 5">
    <name type="scientific">Planktotalea frisia</name>
    <dbReference type="NCBI Taxonomy" id="696762"/>
    <lineage>
        <taxon>Bacteria</taxon>
        <taxon>Pseudomonadati</taxon>
        <taxon>Pseudomonadota</taxon>
        <taxon>Alphaproteobacteria</taxon>
        <taxon>Rhodobacterales</taxon>
        <taxon>Paracoccaceae</taxon>
        <taxon>Planktotalea</taxon>
    </lineage>
</organism>
<dbReference type="STRING" id="696762.PFRI_02850"/>
<protein>
    <submittedName>
        <fullName evidence="4">NAD(P)H dehydrogenase (Quinone)</fullName>
        <ecNumber evidence="4">1.6.5.2</ecNumber>
    </submittedName>
</protein>
<keyword evidence="4" id="KW-0560">Oxidoreductase</keyword>
<keyword evidence="1" id="KW-0285">Flavoprotein</keyword>
<evidence type="ECO:0000313" key="5">
    <source>
        <dbReference type="Proteomes" id="UP000184514"/>
    </source>
</evidence>
<dbReference type="OrthoDB" id="9801479at2"/>
<dbReference type="AlphaFoldDB" id="A0A1L9P1Q8"/>
<accession>A0A1L9P1Q8</accession>
<sequence length="178" mass="19075">MTLCIVTYSADGHTRAMADSIATGGKGQVLDVTKLSDAEWQSLDQASAIVMGAPTYMGGLPSPFIQFIETAASRWDTGQWRDKLAGGFTTAMHPAGDKLNALISLFVFASQMGMVWIGNSETGAPVVPENEGINTDGSWVGVTASVPKSGDKILTDGDLETARRYGLRMREAITRWEK</sequence>
<comment type="caution">
    <text evidence="4">The sequence shown here is derived from an EMBL/GenBank/DDBJ whole genome shotgun (WGS) entry which is preliminary data.</text>
</comment>
<dbReference type="GO" id="GO:0010181">
    <property type="term" value="F:FMN binding"/>
    <property type="evidence" value="ECO:0007669"/>
    <property type="project" value="InterPro"/>
</dbReference>
<proteinExistence type="predicted"/>
<dbReference type="EMBL" id="MLCB01000021">
    <property type="protein sequence ID" value="OJI95490.1"/>
    <property type="molecule type" value="Genomic_DNA"/>
</dbReference>
<keyword evidence="2" id="KW-0288">FMN</keyword>
<dbReference type="InterPro" id="IPR008254">
    <property type="entry name" value="Flavodoxin/NO_synth"/>
</dbReference>
<dbReference type="Gene3D" id="3.40.50.360">
    <property type="match status" value="1"/>
</dbReference>
<dbReference type="RefSeq" id="WP_072628987.1">
    <property type="nucleotide sequence ID" value="NZ_MLCB01000021.1"/>
</dbReference>
<dbReference type="InterPro" id="IPR029039">
    <property type="entry name" value="Flavoprotein-like_sf"/>
</dbReference>
<reference evidence="4 5" key="1">
    <citation type="submission" date="2016-10" db="EMBL/GenBank/DDBJ databases">
        <title>Genome sequence of Planktotalea frisia SH6-1.</title>
        <authorList>
            <person name="Poehlein A."/>
            <person name="Bakenhus I."/>
            <person name="Voget S."/>
            <person name="Brinkhoff T."/>
            <person name="Simon M."/>
        </authorList>
    </citation>
    <scope>NUCLEOTIDE SEQUENCE [LARGE SCALE GENOMIC DNA]</scope>
    <source>
        <strain evidence="4 5">SH6-1</strain>
    </source>
</reference>
<evidence type="ECO:0000313" key="4">
    <source>
        <dbReference type="EMBL" id="OJI95490.1"/>
    </source>
</evidence>
<dbReference type="InterPro" id="IPR026816">
    <property type="entry name" value="Flavodoxin_dom"/>
</dbReference>
<evidence type="ECO:0000259" key="3">
    <source>
        <dbReference type="PROSITE" id="PS50902"/>
    </source>
</evidence>
<dbReference type="Proteomes" id="UP000184514">
    <property type="component" value="Unassembled WGS sequence"/>
</dbReference>
<feature type="domain" description="Flavodoxin-like" evidence="3">
    <location>
        <begin position="3"/>
        <end position="144"/>
    </location>
</feature>
<dbReference type="GO" id="GO:0003955">
    <property type="term" value="F:NAD(P)H dehydrogenase (quinone) activity"/>
    <property type="evidence" value="ECO:0007669"/>
    <property type="project" value="UniProtKB-EC"/>
</dbReference>
<evidence type="ECO:0000256" key="1">
    <source>
        <dbReference type="ARBA" id="ARBA00022630"/>
    </source>
</evidence>
<evidence type="ECO:0000256" key="2">
    <source>
        <dbReference type="ARBA" id="ARBA00022643"/>
    </source>
</evidence>
<name>A0A1L9P1Q8_9RHOB</name>
<gene>
    <name evidence="4" type="ORF">PFRI_02850</name>
</gene>
<dbReference type="SUPFAM" id="SSF52218">
    <property type="entry name" value="Flavoproteins"/>
    <property type="match status" value="1"/>
</dbReference>
<dbReference type="PROSITE" id="PS50902">
    <property type="entry name" value="FLAVODOXIN_LIKE"/>
    <property type="match status" value="1"/>
</dbReference>
<keyword evidence="5" id="KW-1185">Reference proteome</keyword>
<dbReference type="Pfam" id="PF12724">
    <property type="entry name" value="Flavodoxin_5"/>
    <property type="match status" value="1"/>
</dbReference>